<dbReference type="Proteomes" id="UP000472380">
    <property type="component" value="Unassembled WGS sequence"/>
</dbReference>
<name>A0A6L8Q8E3_9ACTN</name>
<comment type="caution">
    <text evidence="2">The sequence shown here is derived from an EMBL/GenBank/DDBJ whole genome shotgun (WGS) entry which is preliminary data.</text>
</comment>
<organism evidence="2 3">
    <name type="scientific">Adlercreutzia equolifaciens</name>
    <dbReference type="NCBI Taxonomy" id="446660"/>
    <lineage>
        <taxon>Bacteria</taxon>
        <taxon>Bacillati</taxon>
        <taxon>Actinomycetota</taxon>
        <taxon>Coriobacteriia</taxon>
        <taxon>Eggerthellales</taxon>
        <taxon>Eggerthellaceae</taxon>
        <taxon>Adlercreutzia</taxon>
    </lineage>
</organism>
<dbReference type="EMBL" id="VJNE01000024">
    <property type="protein sequence ID" value="MZG28854.1"/>
    <property type="molecule type" value="Genomic_DNA"/>
</dbReference>
<gene>
    <name evidence="2" type="ORF">FM068_09735</name>
</gene>
<protein>
    <recommendedName>
        <fullName evidence="4">Phage minor capsid protein 2</fullName>
    </recommendedName>
</protein>
<proteinExistence type="predicted"/>
<dbReference type="GO" id="GO:0005198">
    <property type="term" value="F:structural molecule activity"/>
    <property type="evidence" value="ECO:0007669"/>
    <property type="project" value="InterPro"/>
</dbReference>
<evidence type="ECO:0000256" key="1">
    <source>
        <dbReference type="SAM" id="Coils"/>
    </source>
</evidence>
<reference evidence="2 3" key="1">
    <citation type="submission" date="2019-07" db="EMBL/GenBank/DDBJ databases">
        <title>Draft genome sequence of Adlercreutzia equolifaciens IPLA 37004, a human intestinal strain that does not produces equol from daidzein.</title>
        <authorList>
            <person name="Vazquez L."/>
            <person name="Florez A.B."/>
            <person name="Mayo B."/>
        </authorList>
    </citation>
    <scope>NUCLEOTIDE SEQUENCE [LARGE SCALE GENOMIC DNA]</scope>
    <source>
        <strain evidence="2 3">IPLA 37004</strain>
    </source>
</reference>
<accession>A0A6L8Q8E3</accession>
<evidence type="ECO:0008006" key="4">
    <source>
        <dbReference type="Google" id="ProtNLM"/>
    </source>
</evidence>
<keyword evidence="1" id="KW-0175">Coiled coil</keyword>
<dbReference type="InterPro" id="IPR009319">
    <property type="entry name" value="Phage_A118_VSP1"/>
</dbReference>
<sequence>MMLSPDLLEAAGDSVAAVYNDIEARMLTHLVSSLISIENLDQQTATELNLLAQTHTAQLRGYLEDEAELISGEVRATAERLLRASDEDDLKRVGAGSPMWPQQVGATVEGVARILERDNLQMVEGAKQAFLSASIEAVTRVNTGTMTTERALHAAVRKLERGGIPIITYQNRETGTVTVENKVDVAVRRHIRTQIAQDGARMTLERIERDGIDLVEVSSHEDSRPSHAAWQGQVYSLRGEIEIDGHRYRDFYEATRYGQVDGLLGANCRHSFGPYRHGAPRAYEQSPEHPSGLSGAEVYELEQTQRHLERRIREAKREVRGAQQVYEKTGGLESRSALLKAQAKLKTSQSAMRDLIKEANAKAKPGTTVLTRRPNREWAGDMPKGASLKASGRKLDDFLGGAGASGTLKANGISMSAARKAMAEAMAKRGGTASDFAALTTKDQQAIFKSVVSALRNPAKVANAKHAAKTAVDRSARVYGRLEAEHVDKIAQLVGRGATAPARVYLRYENQLNLLDHAHRGTAHFSPRDVGVRINVANTYADARQPSMNTWFHEFGHHIDYLSTGAQDYTAKRAAGTAYGDMYASTKFKGNAFGRTLKAEATAYVDAVHARIKAEAAARLDALDLRRLRDDRMLSDATFQALRHKARLYQRVTSPGFDADGWGMTAEEVAAAKGYKKEIVAAAKKDPQYKEATKKQRAYDEVSREIRGMTDAQKADLSDIFEGATGAKVKGGWGHGKSYWDKGNGALAREAFAEFYSAHISNPEGLAVLRRYLPKSAAIFEDIIDAIEKGAL</sequence>
<feature type="coiled-coil region" evidence="1">
    <location>
        <begin position="298"/>
        <end position="358"/>
    </location>
</feature>
<dbReference type="Pfam" id="PF06152">
    <property type="entry name" value="Phage_min_cap2"/>
    <property type="match status" value="1"/>
</dbReference>
<evidence type="ECO:0000313" key="2">
    <source>
        <dbReference type="EMBL" id="MZG28854.1"/>
    </source>
</evidence>
<evidence type="ECO:0000313" key="3">
    <source>
        <dbReference type="Proteomes" id="UP000472380"/>
    </source>
</evidence>
<dbReference type="AlphaFoldDB" id="A0A6L8Q8E3"/>